<dbReference type="Proteomes" id="UP001165667">
    <property type="component" value="Unassembled WGS sequence"/>
</dbReference>
<evidence type="ECO:0000256" key="1">
    <source>
        <dbReference type="ARBA" id="ARBA00038306"/>
    </source>
</evidence>
<dbReference type="InterPro" id="IPR011250">
    <property type="entry name" value="OMP/PagP_B-barrel"/>
</dbReference>
<dbReference type="SUPFAM" id="SSF56925">
    <property type="entry name" value="OMPA-like"/>
    <property type="match status" value="1"/>
</dbReference>
<dbReference type="AlphaFoldDB" id="A0AA41YS27"/>
<gene>
    <name evidence="3" type="ORF">M8523_05780</name>
</gene>
<feature type="chain" id="PRO_5041316911" evidence="2">
    <location>
        <begin position="21"/>
        <end position="276"/>
    </location>
</feature>
<proteinExistence type="inferred from homology"/>
<dbReference type="InterPro" id="IPR051692">
    <property type="entry name" value="OMP-like"/>
</dbReference>
<evidence type="ECO:0000256" key="2">
    <source>
        <dbReference type="SAM" id="SignalP"/>
    </source>
</evidence>
<feature type="signal peptide" evidence="2">
    <location>
        <begin position="1"/>
        <end position="20"/>
    </location>
</feature>
<organism evidence="3 4">
    <name type="scientific">Lichenifustis flavocetrariae</name>
    <dbReference type="NCBI Taxonomy" id="2949735"/>
    <lineage>
        <taxon>Bacteria</taxon>
        <taxon>Pseudomonadati</taxon>
        <taxon>Pseudomonadota</taxon>
        <taxon>Alphaproteobacteria</taxon>
        <taxon>Hyphomicrobiales</taxon>
        <taxon>Lichenihabitantaceae</taxon>
        <taxon>Lichenifustis</taxon>
    </lineage>
</organism>
<keyword evidence="4" id="KW-1185">Reference proteome</keyword>
<reference evidence="3" key="1">
    <citation type="submission" date="2022-05" db="EMBL/GenBank/DDBJ databases">
        <authorList>
            <person name="Pankratov T."/>
        </authorList>
    </citation>
    <scope>NUCLEOTIDE SEQUENCE</scope>
    <source>
        <strain evidence="3">BP6-180914</strain>
    </source>
</reference>
<evidence type="ECO:0000313" key="4">
    <source>
        <dbReference type="Proteomes" id="UP001165667"/>
    </source>
</evidence>
<dbReference type="PANTHER" id="PTHR34001">
    <property type="entry name" value="BLL7405 PROTEIN"/>
    <property type="match status" value="1"/>
</dbReference>
<comment type="caution">
    <text evidence="3">The sequence shown here is derived from an EMBL/GenBank/DDBJ whole genome shotgun (WGS) entry which is preliminary data.</text>
</comment>
<keyword evidence="2" id="KW-0732">Signal</keyword>
<sequence length="276" mass="28693">MKKFFVASALLASISGTAFAADLPSRVAPPVYAPPVPMFTWTGAYFGINAGYAFDHEGKFTNFGNTAVNTGVISGNRPGSVSRSSDGFTGGGQVGYNFQVPGFGGFGGPGSGIVFGMEADAAYTDLSKSGTYVGNAGGISNFRSGLDFLGTFRGRVGYAFGQFLVYGTGGFAYGGVKDNVTFANAAGVTNYSGVHNKIETGYTYGGGVEYALPTSSFLNFFKSSAVTIKAEYLHYDLGRTNVLLAAAPGSRGSYTSRVSNDGDLARIGLNYKFGSY</sequence>
<protein>
    <submittedName>
        <fullName evidence="3">Porin family protein</fullName>
    </submittedName>
</protein>
<comment type="similarity">
    <text evidence="1">Belongs to the Omp25/RopB family.</text>
</comment>
<dbReference type="EMBL" id="JAMOIM010000003">
    <property type="protein sequence ID" value="MCW6507529.1"/>
    <property type="molecule type" value="Genomic_DNA"/>
</dbReference>
<dbReference type="PANTHER" id="PTHR34001:SF3">
    <property type="entry name" value="BLL7405 PROTEIN"/>
    <property type="match status" value="1"/>
</dbReference>
<name>A0AA41YS27_9HYPH</name>
<accession>A0AA41YS27</accession>
<evidence type="ECO:0000313" key="3">
    <source>
        <dbReference type="EMBL" id="MCW6507529.1"/>
    </source>
</evidence>